<name>A0A5B7JZT0_PORTR</name>
<reference evidence="2 3" key="1">
    <citation type="submission" date="2019-05" db="EMBL/GenBank/DDBJ databases">
        <title>Another draft genome of Portunus trituberculatus and its Hox gene families provides insights of decapod evolution.</title>
        <authorList>
            <person name="Jeong J.-H."/>
            <person name="Song I."/>
            <person name="Kim S."/>
            <person name="Choi T."/>
            <person name="Kim D."/>
            <person name="Ryu S."/>
            <person name="Kim W."/>
        </authorList>
    </citation>
    <scope>NUCLEOTIDE SEQUENCE [LARGE SCALE GENOMIC DNA]</scope>
    <source>
        <tissue evidence="2">Muscle</tissue>
    </source>
</reference>
<dbReference type="Proteomes" id="UP000324222">
    <property type="component" value="Unassembled WGS sequence"/>
</dbReference>
<comment type="caution">
    <text evidence="2">The sequence shown here is derived from an EMBL/GenBank/DDBJ whole genome shotgun (WGS) entry which is preliminary data.</text>
</comment>
<feature type="region of interest" description="Disordered" evidence="1">
    <location>
        <begin position="17"/>
        <end position="39"/>
    </location>
</feature>
<dbReference type="AlphaFoldDB" id="A0A5B7JZT0"/>
<evidence type="ECO:0000256" key="1">
    <source>
        <dbReference type="SAM" id="MobiDB-lite"/>
    </source>
</evidence>
<keyword evidence="3" id="KW-1185">Reference proteome</keyword>
<accession>A0A5B7JZT0</accession>
<sequence>MQESRGCCAGEAVRGVRGSDQQQREALSKGINHSAQSERWATRNEGTLHGYTRIAGRCVFLSGGVSLHPSSSSLSVWGRGKGALVGGSVGVYLWMGSSPTLLLVRGKLYQKI</sequence>
<evidence type="ECO:0000313" key="3">
    <source>
        <dbReference type="Proteomes" id="UP000324222"/>
    </source>
</evidence>
<feature type="compositionally biased region" description="Polar residues" evidence="1">
    <location>
        <begin position="28"/>
        <end position="39"/>
    </location>
</feature>
<gene>
    <name evidence="2" type="ORF">E2C01_097179</name>
</gene>
<evidence type="ECO:0000313" key="2">
    <source>
        <dbReference type="EMBL" id="MPD01643.1"/>
    </source>
</evidence>
<organism evidence="2 3">
    <name type="scientific">Portunus trituberculatus</name>
    <name type="common">Swimming crab</name>
    <name type="synonym">Neptunus trituberculatus</name>
    <dbReference type="NCBI Taxonomy" id="210409"/>
    <lineage>
        <taxon>Eukaryota</taxon>
        <taxon>Metazoa</taxon>
        <taxon>Ecdysozoa</taxon>
        <taxon>Arthropoda</taxon>
        <taxon>Crustacea</taxon>
        <taxon>Multicrustacea</taxon>
        <taxon>Malacostraca</taxon>
        <taxon>Eumalacostraca</taxon>
        <taxon>Eucarida</taxon>
        <taxon>Decapoda</taxon>
        <taxon>Pleocyemata</taxon>
        <taxon>Brachyura</taxon>
        <taxon>Eubrachyura</taxon>
        <taxon>Portunoidea</taxon>
        <taxon>Portunidae</taxon>
        <taxon>Portuninae</taxon>
        <taxon>Portunus</taxon>
    </lineage>
</organism>
<protein>
    <submittedName>
        <fullName evidence="2">Uncharacterized protein</fullName>
    </submittedName>
</protein>
<dbReference type="EMBL" id="VSRR010128040">
    <property type="protein sequence ID" value="MPD01643.1"/>
    <property type="molecule type" value="Genomic_DNA"/>
</dbReference>
<proteinExistence type="predicted"/>